<accession>A0A560IV88</accession>
<name>A0A560IV88_9BRAD</name>
<dbReference type="AlphaFoldDB" id="A0A560IV88"/>
<organism evidence="1 2">
    <name type="scientific">Bradyrhizobium sacchari</name>
    <dbReference type="NCBI Taxonomy" id="1399419"/>
    <lineage>
        <taxon>Bacteria</taxon>
        <taxon>Pseudomonadati</taxon>
        <taxon>Pseudomonadota</taxon>
        <taxon>Alphaproteobacteria</taxon>
        <taxon>Hyphomicrobiales</taxon>
        <taxon>Nitrobacteraceae</taxon>
        <taxon>Bradyrhizobium</taxon>
    </lineage>
</organism>
<gene>
    <name evidence="1" type="ORF">FBZ95_104288</name>
</gene>
<dbReference type="EMBL" id="VITW01000004">
    <property type="protein sequence ID" value="TWB76108.1"/>
    <property type="molecule type" value="Genomic_DNA"/>
</dbReference>
<comment type="caution">
    <text evidence="1">The sequence shown here is derived from an EMBL/GenBank/DDBJ whole genome shotgun (WGS) entry which is preliminary data.</text>
</comment>
<evidence type="ECO:0000313" key="1">
    <source>
        <dbReference type="EMBL" id="TWB76108.1"/>
    </source>
</evidence>
<protein>
    <submittedName>
        <fullName evidence="1">Uncharacterized protein</fullName>
    </submittedName>
</protein>
<sequence>MLLPASKLGAVKLLLAQHCFRLPVPLFSQNLAGFLSALIQSFALGVEKRFLRGGEAGRIAALAFGGVVGAPLSAEFFSHFAERFVAHSAVRVPAASIEVDALLLLIRLESFPFTPVHRLLIVPLEIVRHLSKALGLVALERALGRLNQTRLAT</sequence>
<dbReference type="Proteomes" id="UP000315914">
    <property type="component" value="Unassembled WGS sequence"/>
</dbReference>
<reference evidence="1 2" key="1">
    <citation type="submission" date="2019-06" db="EMBL/GenBank/DDBJ databases">
        <title>Genomic Encyclopedia of Type Strains, Phase IV (KMG-V): Genome sequencing to study the core and pangenomes of soil and plant-associated prokaryotes.</title>
        <authorList>
            <person name="Whitman W."/>
        </authorList>
    </citation>
    <scope>NUCLEOTIDE SEQUENCE [LARGE SCALE GENOMIC DNA]</scope>
    <source>
        <strain evidence="1 2">BR 10556</strain>
    </source>
</reference>
<proteinExistence type="predicted"/>
<keyword evidence="2" id="KW-1185">Reference proteome</keyword>
<evidence type="ECO:0000313" key="2">
    <source>
        <dbReference type="Proteomes" id="UP000315914"/>
    </source>
</evidence>